<evidence type="ECO:0000256" key="1">
    <source>
        <dbReference type="ARBA" id="ARBA00022723"/>
    </source>
</evidence>
<gene>
    <name evidence="7" type="ORF">HINF_LOCUS48045</name>
    <name evidence="6" type="ORF">HINF_LOCUS59689</name>
</gene>
<dbReference type="Gene3D" id="3.30.40.10">
    <property type="entry name" value="Zinc/RING finger domain, C3HC4 (zinc finger)"/>
    <property type="match status" value="1"/>
</dbReference>
<organism evidence="6">
    <name type="scientific">Hexamita inflata</name>
    <dbReference type="NCBI Taxonomy" id="28002"/>
    <lineage>
        <taxon>Eukaryota</taxon>
        <taxon>Metamonada</taxon>
        <taxon>Diplomonadida</taxon>
        <taxon>Hexamitidae</taxon>
        <taxon>Hexamitinae</taxon>
        <taxon>Hexamita</taxon>
    </lineage>
</organism>
<dbReference type="PANTHER" id="PTHR39490">
    <property type="entry name" value="ARRESTIN DOMAIN-CONTAINING PROTEIN D"/>
    <property type="match status" value="1"/>
</dbReference>
<dbReference type="GO" id="GO:0008270">
    <property type="term" value="F:zinc ion binding"/>
    <property type="evidence" value="ECO:0007669"/>
    <property type="project" value="UniProtKB-KW"/>
</dbReference>
<dbReference type="SUPFAM" id="SSF48371">
    <property type="entry name" value="ARM repeat"/>
    <property type="match status" value="1"/>
</dbReference>
<keyword evidence="8" id="KW-1185">Reference proteome</keyword>
<dbReference type="InterPro" id="IPR052113">
    <property type="entry name" value="FYVE-type_Zinc_Finger"/>
</dbReference>
<reference evidence="7 8" key="2">
    <citation type="submission" date="2024-07" db="EMBL/GenBank/DDBJ databases">
        <authorList>
            <person name="Akdeniz Z."/>
        </authorList>
    </citation>
    <scope>NUCLEOTIDE SEQUENCE [LARGE SCALE GENOMIC DNA]</scope>
</reference>
<dbReference type="PANTHER" id="PTHR39490:SF8">
    <property type="entry name" value="ZINC FINGER FYVE DOMAIN-CONTAINING PROTEIN 21"/>
    <property type="match status" value="1"/>
</dbReference>
<evidence type="ECO:0000256" key="2">
    <source>
        <dbReference type="ARBA" id="ARBA00022771"/>
    </source>
</evidence>
<keyword evidence="3" id="KW-0862">Zinc</keyword>
<dbReference type="InterPro" id="IPR011011">
    <property type="entry name" value="Znf_FYVE_PHD"/>
</dbReference>
<dbReference type="PROSITE" id="PS50178">
    <property type="entry name" value="ZF_FYVE"/>
    <property type="match status" value="1"/>
</dbReference>
<dbReference type="InterPro" id="IPR011989">
    <property type="entry name" value="ARM-like"/>
</dbReference>
<evidence type="ECO:0000313" key="6">
    <source>
        <dbReference type="EMBL" id="CAI9972044.1"/>
    </source>
</evidence>
<dbReference type="EMBL" id="CAXDID020000219">
    <property type="protein sequence ID" value="CAL6058155.1"/>
    <property type="molecule type" value="Genomic_DNA"/>
</dbReference>
<dbReference type="SUPFAM" id="SSF57903">
    <property type="entry name" value="FYVE/PHD zinc finger"/>
    <property type="match status" value="1"/>
</dbReference>
<dbReference type="AlphaFoldDB" id="A0AA86R5E4"/>
<keyword evidence="2 4" id="KW-0863">Zinc-finger</keyword>
<sequence>MDDLPQAQFFFETGIDTEILLTPCLLTRMSQEKWLADNDVPACMMCGTQFGFSNRRHHCRRCGRVFCAVCCPEAEFRACLICVPAKEIDERLQSPQLYEINQFLDNPKLMSLLNQPDEFLRSELLRCLQNSLRNNRTRDQFLKYFGPMVLQSLLEYYTAALKTQSPLFTTIIGLFVNFTATAQPHYAGYLHECNVPVALLASLNQPLPLQTQILIFHALRNVSYCFQAAKQISEFPGFYQVCFQVLQTGAIRAQEFILAIFGNILRVSPESSKQILPIEPIQGICKSSQIVQVCTQLLFEKNQSAQIMSMRLIVMLFQSEVAALIIKTELLKNISRLFKESEFVQMAAMFSTFQILIEIGRIHKKQKDNTVCLFNKNVVQNIVECLQSDNSVTSRSAAAVLHAMAEIDSVKLCTALTDLQQQFVGTVKGLLENEQFYDVSEHLVECVILLEKSENEVGKAIKQSIGDLEGVL</sequence>
<dbReference type="InterPro" id="IPR013083">
    <property type="entry name" value="Znf_RING/FYVE/PHD"/>
</dbReference>
<dbReference type="InterPro" id="IPR016024">
    <property type="entry name" value="ARM-type_fold"/>
</dbReference>
<evidence type="ECO:0000259" key="5">
    <source>
        <dbReference type="PROSITE" id="PS50178"/>
    </source>
</evidence>
<keyword evidence="1" id="KW-0479">Metal-binding</keyword>
<evidence type="ECO:0000313" key="7">
    <source>
        <dbReference type="EMBL" id="CAL6058155.1"/>
    </source>
</evidence>
<dbReference type="Pfam" id="PF01363">
    <property type="entry name" value="FYVE"/>
    <property type="match status" value="1"/>
</dbReference>
<dbReference type="Gene3D" id="1.25.10.10">
    <property type="entry name" value="Leucine-rich Repeat Variant"/>
    <property type="match status" value="1"/>
</dbReference>
<comment type="caution">
    <text evidence="6">The sequence shown here is derived from an EMBL/GenBank/DDBJ whole genome shotgun (WGS) entry which is preliminary data.</text>
</comment>
<dbReference type="EMBL" id="CATOUU010001103">
    <property type="protein sequence ID" value="CAI9972044.1"/>
    <property type="molecule type" value="Genomic_DNA"/>
</dbReference>
<evidence type="ECO:0000256" key="3">
    <source>
        <dbReference type="ARBA" id="ARBA00022833"/>
    </source>
</evidence>
<dbReference type="SMART" id="SM00064">
    <property type="entry name" value="FYVE"/>
    <property type="match status" value="1"/>
</dbReference>
<dbReference type="InterPro" id="IPR017455">
    <property type="entry name" value="Znf_FYVE-rel"/>
</dbReference>
<dbReference type="Proteomes" id="UP001642409">
    <property type="component" value="Unassembled WGS sequence"/>
</dbReference>
<protein>
    <submittedName>
        <fullName evidence="6">FYVE zinc finger domain-containing protein</fullName>
    </submittedName>
    <submittedName>
        <fullName evidence="7">FYVE_zinc finger domain-containing protein</fullName>
    </submittedName>
</protein>
<accession>A0AA86R5E4</accession>
<name>A0AA86R5E4_9EUKA</name>
<proteinExistence type="predicted"/>
<evidence type="ECO:0000313" key="8">
    <source>
        <dbReference type="Proteomes" id="UP001642409"/>
    </source>
</evidence>
<dbReference type="InterPro" id="IPR000306">
    <property type="entry name" value="Znf_FYVE"/>
</dbReference>
<feature type="domain" description="FYVE-type" evidence="5">
    <location>
        <begin position="37"/>
        <end position="87"/>
    </location>
</feature>
<reference evidence="6" key="1">
    <citation type="submission" date="2023-06" db="EMBL/GenBank/DDBJ databases">
        <authorList>
            <person name="Kurt Z."/>
        </authorList>
    </citation>
    <scope>NUCLEOTIDE SEQUENCE</scope>
</reference>
<evidence type="ECO:0000256" key="4">
    <source>
        <dbReference type="PROSITE-ProRule" id="PRU00091"/>
    </source>
</evidence>